<keyword evidence="1" id="KW-0472">Membrane</keyword>
<protein>
    <recommendedName>
        <fullName evidence="4">Cyclic nucleotide-binding protein</fullName>
    </recommendedName>
</protein>
<reference evidence="2 3" key="1">
    <citation type="submission" date="2015-07" db="EMBL/GenBank/DDBJ databases">
        <title>Whole genome sequence of Herpetosiphon geysericola DSM 7119.</title>
        <authorList>
            <person name="Hemp J."/>
            <person name="Ward L.M."/>
            <person name="Pace L.A."/>
            <person name="Fischer W.W."/>
        </authorList>
    </citation>
    <scope>NUCLEOTIDE SEQUENCE [LARGE SCALE GENOMIC DNA]</scope>
    <source>
        <strain evidence="2 3">DSM 7119</strain>
    </source>
</reference>
<sequence>MADQMPDADQNAALNALAERERELIKHFIEHPTISKNTNHQFEQTQSFGDRVADKVASFGGSWPFLIGFSTALLAWMLINGLFLAHPFDPYPFILLNLVLSSVAALQAPIIMMSQSRQAAKDRLDATHDYEINLKSELEIQRLHNKIDDLREAQWRELVQLQQEQIQLLNQILRERTE</sequence>
<dbReference type="PANTHER" id="PTHR41386">
    <property type="entry name" value="INTEGRAL MEMBRANE PROTEIN-RELATED"/>
    <property type="match status" value="1"/>
</dbReference>
<keyword evidence="3" id="KW-1185">Reference proteome</keyword>
<dbReference type="AlphaFoldDB" id="A0A0P6YBK2"/>
<comment type="caution">
    <text evidence="2">The sequence shown here is derived from an EMBL/GenBank/DDBJ whole genome shotgun (WGS) entry which is preliminary data.</text>
</comment>
<proteinExistence type="predicted"/>
<feature type="transmembrane region" description="Helical" evidence="1">
    <location>
        <begin position="91"/>
        <end position="113"/>
    </location>
</feature>
<dbReference type="EMBL" id="LGKP01000011">
    <property type="protein sequence ID" value="KPL90664.1"/>
    <property type="molecule type" value="Genomic_DNA"/>
</dbReference>
<evidence type="ECO:0008006" key="4">
    <source>
        <dbReference type="Google" id="ProtNLM"/>
    </source>
</evidence>
<accession>A0A0P6YBK2</accession>
<gene>
    <name evidence="2" type="ORF">SE18_06270</name>
</gene>
<dbReference type="InterPro" id="IPR010406">
    <property type="entry name" value="DUF1003"/>
</dbReference>
<keyword evidence="1" id="KW-1133">Transmembrane helix</keyword>
<dbReference type="Pfam" id="PF06210">
    <property type="entry name" value="DUF1003"/>
    <property type="match status" value="1"/>
</dbReference>
<name>A0A0P6YBK2_9CHLR</name>
<dbReference type="OrthoDB" id="9795736at2"/>
<dbReference type="PANTHER" id="PTHR41386:SF1">
    <property type="entry name" value="MEMBRANE PROTEIN"/>
    <property type="match status" value="1"/>
</dbReference>
<keyword evidence="1" id="KW-0812">Transmembrane</keyword>
<dbReference type="Proteomes" id="UP000050277">
    <property type="component" value="Unassembled WGS sequence"/>
</dbReference>
<organism evidence="2 3">
    <name type="scientific">Herpetosiphon geysericola</name>
    <dbReference type="NCBI Taxonomy" id="70996"/>
    <lineage>
        <taxon>Bacteria</taxon>
        <taxon>Bacillati</taxon>
        <taxon>Chloroflexota</taxon>
        <taxon>Chloroflexia</taxon>
        <taxon>Herpetosiphonales</taxon>
        <taxon>Herpetosiphonaceae</taxon>
        <taxon>Herpetosiphon</taxon>
    </lineage>
</organism>
<evidence type="ECO:0000256" key="1">
    <source>
        <dbReference type="SAM" id="Phobius"/>
    </source>
</evidence>
<dbReference type="PATRIC" id="fig|70996.4.peg.5656"/>
<feature type="transmembrane region" description="Helical" evidence="1">
    <location>
        <begin position="65"/>
        <end position="85"/>
    </location>
</feature>
<evidence type="ECO:0000313" key="2">
    <source>
        <dbReference type="EMBL" id="KPL90664.1"/>
    </source>
</evidence>
<dbReference type="RefSeq" id="WP_054533574.1">
    <property type="nucleotide sequence ID" value="NZ_LGKP01000011.1"/>
</dbReference>
<evidence type="ECO:0000313" key="3">
    <source>
        <dbReference type="Proteomes" id="UP000050277"/>
    </source>
</evidence>